<name>A0A1B0AWM8_9MUSC</name>
<feature type="compositionally biased region" description="Basic and acidic residues" evidence="1">
    <location>
        <begin position="187"/>
        <end position="201"/>
    </location>
</feature>
<reference evidence="3" key="1">
    <citation type="submission" date="2015-01" db="EMBL/GenBank/DDBJ databases">
        <authorList>
            <person name="Aksoy S."/>
            <person name="Warren W."/>
            <person name="Wilson R.K."/>
        </authorList>
    </citation>
    <scope>NUCLEOTIDE SEQUENCE [LARGE SCALE GENOMIC DNA]</scope>
    <source>
        <strain evidence="3">IAEA</strain>
    </source>
</reference>
<feature type="compositionally biased region" description="Basic and acidic residues" evidence="1">
    <location>
        <begin position="395"/>
        <end position="405"/>
    </location>
</feature>
<proteinExistence type="predicted"/>
<sequence length="681" mass="78747">MKLNFENVLSVYNILNAKAIVCRINVETSKMGNNCRCLNNQQWKIFDNGLQSLVADFGDHWDDKEQQEFLLYEDIKVIVKKWNVSLKALSEIFAENLLNAGNVKLALDCCITRNPKRTIDDAKKNPLEYEPEYVGMSSDDKYGKPIPCVPYTPSPKKSVYIIDKTTDNELLDHDLSEDIYLPKPLRKSSDDDADQEMHSPPEYKPAPIKSDDNQLSIKCFENENLKPNVTYSELCSKSKEEALKSLEYTPTSQSESNAKLKPVPKYIPTPIPTQYSTKTKGMKVNKRKLTKKLFSELRFSQEKRDLTSNKKKISQNKESCELAKEANVCKENIPVINNTKENKNTLTAALPKQQEYEDDAEDNVVDKEANSNKSTIIVDNAFLRRSKRSPIKPKRLIEEQIEEKKKLKTPKISARNKELFGSDDDDDDDDDDDADQLNSLNKDSEKCYTPGSSLQKKRKLHQSTDCEREKRDIRNWLSKNRPTSSSSKSVFSKHAKLSTKTRMEESNEDRIEIGTTPTKEEIKERLEQHRLEKEHQLKIKKILQEMKPISPKKVEYLTLQKLSVSELLDTFNEHKPKLDKIYEIYQRKSYVKSHQGIDHCFVMDLIDPKLQTKMLEKVSKVYKSKHNTAHVTLFANAILPEWILNIFMNKYSLDREEAIEQVRAQDAYKLHVQDESDTSFL</sequence>
<reference evidence="2" key="2">
    <citation type="submission" date="2020-05" db="UniProtKB">
        <authorList>
            <consortium name="EnsemblMetazoa"/>
        </authorList>
    </citation>
    <scope>IDENTIFICATION</scope>
    <source>
        <strain evidence="2">IAEA</strain>
    </source>
</reference>
<dbReference type="Proteomes" id="UP000092460">
    <property type="component" value="Unassembled WGS sequence"/>
</dbReference>
<feature type="region of interest" description="Disordered" evidence="1">
    <location>
        <begin position="351"/>
        <end position="371"/>
    </location>
</feature>
<feature type="compositionally biased region" description="Acidic residues" evidence="1">
    <location>
        <begin position="421"/>
        <end position="435"/>
    </location>
</feature>
<keyword evidence="3" id="KW-1185">Reference proteome</keyword>
<feature type="compositionally biased region" description="Basic and acidic residues" evidence="1">
    <location>
        <begin position="462"/>
        <end position="474"/>
    </location>
</feature>
<evidence type="ECO:0000256" key="1">
    <source>
        <dbReference type="SAM" id="MobiDB-lite"/>
    </source>
</evidence>
<dbReference type="EMBL" id="JXJN01004826">
    <property type="status" value="NOT_ANNOTATED_CDS"/>
    <property type="molecule type" value="Genomic_DNA"/>
</dbReference>
<accession>A0A1B0AWM8</accession>
<evidence type="ECO:0000313" key="2">
    <source>
        <dbReference type="EnsemblMetazoa" id="GPPI011255-PA"/>
    </source>
</evidence>
<dbReference type="AlphaFoldDB" id="A0A1B0AWM8"/>
<dbReference type="VEuPathDB" id="VectorBase:GPPI011255"/>
<protein>
    <submittedName>
        <fullName evidence="2">Uncharacterized protein</fullName>
    </submittedName>
</protein>
<feature type="region of interest" description="Disordered" evidence="1">
    <location>
        <begin position="388"/>
        <end position="509"/>
    </location>
</feature>
<feature type="region of interest" description="Disordered" evidence="1">
    <location>
        <begin position="182"/>
        <end position="210"/>
    </location>
</feature>
<evidence type="ECO:0000313" key="3">
    <source>
        <dbReference type="Proteomes" id="UP000092460"/>
    </source>
</evidence>
<organism evidence="2 3">
    <name type="scientific">Glossina palpalis gambiensis</name>
    <dbReference type="NCBI Taxonomy" id="67801"/>
    <lineage>
        <taxon>Eukaryota</taxon>
        <taxon>Metazoa</taxon>
        <taxon>Ecdysozoa</taxon>
        <taxon>Arthropoda</taxon>
        <taxon>Hexapoda</taxon>
        <taxon>Insecta</taxon>
        <taxon>Pterygota</taxon>
        <taxon>Neoptera</taxon>
        <taxon>Endopterygota</taxon>
        <taxon>Diptera</taxon>
        <taxon>Brachycera</taxon>
        <taxon>Muscomorpha</taxon>
        <taxon>Hippoboscoidea</taxon>
        <taxon>Glossinidae</taxon>
        <taxon>Glossina</taxon>
    </lineage>
</organism>
<dbReference type="EnsemblMetazoa" id="GPPI011255-RA">
    <property type="protein sequence ID" value="GPPI011255-PA"/>
    <property type="gene ID" value="GPPI011255"/>
</dbReference>